<dbReference type="InterPro" id="IPR029062">
    <property type="entry name" value="Class_I_gatase-like"/>
</dbReference>
<dbReference type="PROSITE" id="PS51273">
    <property type="entry name" value="GATASE_TYPE_1"/>
    <property type="match status" value="1"/>
</dbReference>
<reference evidence="1 2" key="1">
    <citation type="submission" date="2022-03" db="EMBL/GenBank/DDBJ databases">
        <title>Pseudonocardia alaer sp. nov., a novel actinomycete isolated from reed forest soil.</title>
        <authorList>
            <person name="Wang L."/>
        </authorList>
    </citation>
    <scope>NUCLEOTIDE SEQUENCE [LARGE SCALE GENOMIC DNA]</scope>
    <source>
        <strain evidence="1 2">Y-16303</strain>
    </source>
</reference>
<dbReference type="InterPro" id="IPR011697">
    <property type="entry name" value="Peptidase_C26"/>
</dbReference>
<evidence type="ECO:0000313" key="2">
    <source>
        <dbReference type="Proteomes" id="UP001299970"/>
    </source>
</evidence>
<dbReference type="SUPFAM" id="SSF52317">
    <property type="entry name" value="Class I glutamine amidotransferase-like"/>
    <property type="match status" value="1"/>
</dbReference>
<dbReference type="Pfam" id="PF07722">
    <property type="entry name" value="Peptidase_C26"/>
    <property type="match status" value="1"/>
</dbReference>
<evidence type="ECO:0000313" key="1">
    <source>
        <dbReference type="EMBL" id="MCH6165602.1"/>
    </source>
</evidence>
<accession>A0ABS9TAR8</accession>
<proteinExistence type="predicted"/>
<dbReference type="Gene3D" id="3.40.50.880">
    <property type="match status" value="1"/>
</dbReference>
<dbReference type="EMBL" id="JAKXMK010000006">
    <property type="protein sequence ID" value="MCH6165602.1"/>
    <property type="molecule type" value="Genomic_DNA"/>
</dbReference>
<keyword evidence="2" id="KW-1185">Reference proteome</keyword>
<organism evidence="1 2">
    <name type="scientific">Pseudonocardia alaniniphila</name>
    <dbReference type="NCBI Taxonomy" id="75291"/>
    <lineage>
        <taxon>Bacteria</taxon>
        <taxon>Bacillati</taxon>
        <taxon>Actinomycetota</taxon>
        <taxon>Actinomycetes</taxon>
        <taxon>Pseudonocardiales</taxon>
        <taxon>Pseudonocardiaceae</taxon>
        <taxon>Pseudonocardia</taxon>
    </lineage>
</organism>
<dbReference type="Proteomes" id="UP001299970">
    <property type="component" value="Unassembled WGS sequence"/>
</dbReference>
<comment type="caution">
    <text evidence="1">The sequence shown here is derived from an EMBL/GenBank/DDBJ whole genome shotgun (WGS) entry which is preliminary data.</text>
</comment>
<dbReference type="PANTHER" id="PTHR43235:SF1">
    <property type="entry name" value="GLUTAMINE AMIDOTRANSFERASE PB2B2.05-RELATED"/>
    <property type="match status" value="1"/>
</dbReference>
<sequence length="241" mass="25301">MASNGSDPHGPDRPVVGLTTYGERAAYGVWDHDTVLLPSTYPDIVFAAGGIPVLLPPRPQAAAAVDRIDALVLSGGPDIDPQRYGADRHPLTGAARAERDAAEIAMLQRALEREIPVLGVCRGLQMLNVALGGTLVQHLPDAVGHNGHNPTPGKFATTMVDLVPGGRVATAVGTTVAVQCHHHQALDRLADGLVVTARAGDGTVEAVELDERPFVVGVQWHPEQDATDIRLMAALLAATRT</sequence>
<keyword evidence="1" id="KW-0378">Hydrolase</keyword>
<gene>
    <name evidence="1" type="ORF">MMF94_07905</name>
</gene>
<dbReference type="InterPro" id="IPR044668">
    <property type="entry name" value="PuuD-like"/>
</dbReference>
<dbReference type="RefSeq" id="WP_241035634.1">
    <property type="nucleotide sequence ID" value="NZ_BAAAJF010000024.1"/>
</dbReference>
<dbReference type="PANTHER" id="PTHR43235">
    <property type="entry name" value="GLUTAMINE AMIDOTRANSFERASE PB2B2.05-RELATED"/>
    <property type="match status" value="1"/>
</dbReference>
<dbReference type="CDD" id="cd01745">
    <property type="entry name" value="GATase1_2"/>
    <property type="match status" value="1"/>
</dbReference>
<protein>
    <submittedName>
        <fullName evidence="1">Gamma-glutamyl-gamma-aminobutyrate hydrolase family protein</fullName>
    </submittedName>
</protein>
<dbReference type="GO" id="GO:0016787">
    <property type="term" value="F:hydrolase activity"/>
    <property type="evidence" value="ECO:0007669"/>
    <property type="project" value="UniProtKB-KW"/>
</dbReference>
<name>A0ABS9TAR8_9PSEU</name>